<evidence type="ECO:0000256" key="2">
    <source>
        <dbReference type="SAM" id="SignalP"/>
    </source>
</evidence>
<evidence type="ECO:0000313" key="3">
    <source>
        <dbReference type="EMBL" id="CAE0401980.1"/>
    </source>
</evidence>
<feature type="transmembrane region" description="Helical" evidence="1">
    <location>
        <begin position="264"/>
        <end position="288"/>
    </location>
</feature>
<gene>
    <name evidence="3" type="ORF">ACOF00016_LOCUS275</name>
</gene>
<name>A0A7S3P3A8_9STRA</name>
<protein>
    <submittedName>
        <fullName evidence="3">Uncharacterized protein</fullName>
    </submittedName>
</protein>
<keyword evidence="2" id="KW-0732">Signal</keyword>
<sequence length="305" mass="33300">MKWSGLLCSLLSVPAVSAAPALVWQQASGAASVPIYTSEDMPVNELFRSVDDSSLQVVFVVGRNDDGSETLSSWTAAGSLPGVAQAAPQALAIHHGVSVQSTASLTQSAKTVDQTAIQVGLEEMRYKIEHKKEATEELQVGSDGQIVPKKIQQAQKRARALEKAKTLIVEVPANTDPSTLDEAVVDAIEREFTVVLTAVRSVQEVKMERSRQAQERVARMTEATSILNSRRRLEDAEQQYNQNQNRQGQQDLGSIYYVSMTPNIMAGILFFFLFTFVAYIGVTCMGMIAGQDVYVKKMPSIGREA</sequence>
<organism evidence="3">
    <name type="scientific">Amphora coffeiformis</name>
    <dbReference type="NCBI Taxonomy" id="265554"/>
    <lineage>
        <taxon>Eukaryota</taxon>
        <taxon>Sar</taxon>
        <taxon>Stramenopiles</taxon>
        <taxon>Ochrophyta</taxon>
        <taxon>Bacillariophyta</taxon>
        <taxon>Bacillariophyceae</taxon>
        <taxon>Bacillariophycidae</taxon>
        <taxon>Thalassiophysales</taxon>
        <taxon>Catenulaceae</taxon>
        <taxon>Amphora</taxon>
    </lineage>
</organism>
<feature type="signal peptide" evidence="2">
    <location>
        <begin position="1"/>
        <end position="18"/>
    </location>
</feature>
<dbReference type="EMBL" id="HBIM01000309">
    <property type="protein sequence ID" value="CAE0401980.1"/>
    <property type="molecule type" value="Transcribed_RNA"/>
</dbReference>
<proteinExistence type="predicted"/>
<accession>A0A7S3P3A8</accession>
<feature type="chain" id="PRO_5030945618" evidence="2">
    <location>
        <begin position="19"/>
        <end position="305"/>
    </location>
</feature>
<dbReference type="AlphaFoldDB" id="A0A7S3P3A8"/>
<evidence type="ECO:0000256" key="1">
    <source>
        <dbReference type="SAM" id="Phobius"/>
    </source>
</evidence>
<reference evidence="3" key="1">
    <citation type="submission" date="2021-01" db="EMBL/GenBank/DDBJ databases">
        <authorList>
            <person name="Corre E."/>
            <person name="Pelletier E."/>
            <person name="Niang G."/>
            <person name="Scheremetjew M."/>
            <person name="Finn R."/>
            <person name="Kale V."/>
            <person name="Holt S."/>
            <person name="Cochrane G."/>
            <person name="Meng A."/>
            <person name="Brown T."/>
            <person name="Cohen L."/>
        </authorList>
    </citation>
    <scope>NUCLEOTIDE SEQUENCE</scope>
    <source>
        <strain evidence="3">CCMP127</strain>
    </source>
</reference>
<keyword evidence="1" id="KW-0472">Membrane</keyword>
<keyword evidence="1" id="KW-0812">Transmembrane</keyword>
<keyword evidence="1" id="KW-1133">Transmembrane helix</keyword>